<accession>A0ABQ9GZF1</accession>
<dbReference type="EMBL" id="JARBHB010000008">
    <property type="protein sequence ID" value="KAJ8877409.1"/>
    <property type="molecule type" value="Genomic_DNA"/>
</dbReference>
<evidence type="ECO:0000313" key="1">
    <source>
        <dbReference type="EMBL" id="KAJ8877409.1"/>
    </source>
</evidence>
<organism evidence="1 2">
    <name type="scientific">Dryococelus australis</name>
    <dbReference type="NCBI Taxonomy" id="614101"/>
    <lineage>
        <taxon>Eukaryota</taxon>
        <taxon>Metazoa</taxon>
        <taxon>Ecdysozoa</taxon>
        <taxon>Arthropoda</taxon>
        <taxon>Hexapoda</taxon>
        <taxon>Insecta</taxon>
        <taxon>Pterygota</taxon>
        <taxon>Neoptera</taxon>
        <taxon>Polyneoptera</taxon>
        <taxon>Phasmatodea</taxon>
        <taxon>Verophasmatodea</taxon>
        <taxon>Anareolatae</taxon>
        <taxon>Phasmatidae</taxon>
        <taxon>Eurycanthinae</taxon>
        <taxon>Dryococelus</taxon>
    </lineage>
</organism>
<reference evidence="1 2" key="1">
    <citation type="submission" date="2023-02" db="EMBL/GenBank/DDBJ databases">
        <title>LHISI_Scaffold_Assembly.</title>
        <authorList>
            <person name="Stuart O.P."/>
            <person name="Cleave R."/>
            <person name="Magrath M.J.L."/>
            <person name="Mikheyev A.S."/>
        </authorList>
    </citation>
    <scope>NUCLEOTIDE SEQUENCE [LARGE SCALE GENOMIC DNA]</scope>
    <source>
        <strain evidence="1">Daus_M_001</strain>
        <tissue evidence="1">Leg muscle</tissue>
    </source>
</reference>
<dbReference type="Proteomes" id="UP001159363">
    <property type="component" value="Chromosome 7"/>
</dbReference>
<proteinExistence type="predicted"/>
<evidence type="ECO:0000313" key="2">
    <source>
        <dbReference type="Proteomes" id="UP001159363"/>
    </source>
</evidence>
<gene>
    <name evidence="1" type="ORF">PR048_021863</name>
</gene>
<name>A0ABQ9GZF1_9NEOP</name>
<keyword evidence="2" id="KW-1185">Reference proteome</keyword>
<comment type="caution">
    <text evidence="1">The sequence shown here is derived from an EMBL/GenBank/DDBJ whole genome shotgun (WGS) entry which is preliminary data.</text>
</comment>
<protein>
    <submittedName>
        <fullName evidence="1">Uncharacterized protein</fullName>
    </submittedName>
</protein>
<sequence length="307" mass="33705">MPCLAGEFQQSNAVRVLDQKIAPRLERRAQTMPAMNAVEGCSRPVHRSQLMIATNKQTIISRVRLSLLPTQSERFENVSSLFSFFSPIPVAAVAVRLACSDPTEMNRAQSPVGPFPDFRMWESCRTMPLVRGFSRGSPFSPGPSFRLCSILTSITFIYPQDFAVKNGSNLFTHSPQSPPGCHLIGLLKKFINFCCLHWPMVRLLDSNLGEPGSIPGGAAPGPSHNTVALAFRRYSIPTSLRPHRRSRPRCQEQPKSFHSTPLIGEFEIRKISTAKTCDGGGEVVRLLASHIGEPGSIPGGVAPDLRM</sequence>